<comment type="similarity">
    <text evidence="3 9">Belongs to the nonaspanin (TM9SF) (TC 9.A.2) family.</text>
</comment>
<dbReference type="PANTHER" id="PTHR10766:SF55">
    <property type="entry name" value="TRANSMEMBRANE 9 SUPERFAMILY MEMBER 4"/>
    <property type="match status" value="1"/>
</dbReference>
<keyword evidence="7" id="KW-0333">Golgi apparatus</keyword>
<evidence type="ECO:0000256" key="9">
    <source>
        <dbReference type="RuleBase" id="RU363079"/>
    </source>
</evidence>
<keyword evidence="4 9" id="KW-0812">Transmembrane</keyword>
<protein>
    <recommendedName>
        <fullName evidence="9">Transmembrane 9 superfamily member</fullName>
    </recommendedName>
</protein>
<dbReference type="EMBL" id="UYWY01028586">
    <property type="protein sequence ID" value="VDM51515.1"/>
    <property type="molecule type" value="Genomic_DNA"/>
</dbReference>
<proteinExistence type="inferred from homology"/>
<dbReference type="Pfam" id="PF02990">
    <property type="entry name" value="EMP70"/>
    <property type="match status" value="1"/>
</dbReference>
<evidence type="ECO:0000313" key="12">
    <source>
        <dbReference type="WBParaSite" id="TCNE_0002019801-mRNA-1"/>
    </source>
</evidence>
<comment type="subcellular location">
    <subcellularLocation>
        <location evidence="2">Golgi apparatus</location>
    </subcellularLocation>
    <subcellularLocation>
        <location evidence="1">Membrane</location>
        <topology evidence="1">Multi-pass membrane protein</topology>
    </subcellularLocation>
</comment>
<feature type="transmembrane region" description="Helical" evidence="9">
    <location>
        <begin position="25"/>
        <end position="43"/>
    </location>
</feature>
<feature type="transmembrane region" description="Helical" evidence="9">
    <location>
        <begin position="78"/>
        <end position="100"/>
    </location>
</feature>
<evidence type="ECO:0000256" key="4">
    <source>
        <dbReference type="ARBA" id="ARBA00022692"/>
    </source>
</evidence>
<keyword evidence="6 9" id="KW-1133">Transmembrane helix</keyword>
<dbReference type="Proteomes" id="UP000050794">
    <property type="component" value="Unassembled WGS sequence"/>
</dbReference>
<dbReference type="AlphaFoldDB" id="A0A183VHH4"/>
<evidence type="ECO:0000256" key="7">
    <source>
        <dbReference type="ARBA" id="ARBA00023034"/>
    </source>
</evidence>
<reference evidence="12" key="1">
    <citation type="submission" date="2016-06" db="UniProtKB">
        <authorList>
            <consortium name="WormBaseParasite"/>
        </authorList>
    </citation>
    <scope>IDENTIFICATION</scope>
</reference>
<reference evidence="10 11" key="2">
    <citation type="submission" date="2018-11" db="EMBL/GenBank/DDBJ databases">
        <authorList>
            <consortium name="Pathogen Informatics"/>
        </authorList>
    </citation>
    <scope>NUCLEOTIDE SEQUENCE [LARGE SCALE GENOMIC DNA]</scope>
</reference>
<organism evidence="11 12">
    <name type="scientific">Toxocara canis</name>
    <name type="common">Canine roundworm</name>
    <dbReference type="NCBI Taxonomy" id="6265"/>
    <lineage>
        <taxon>Eukaryota</taxon>
        <taxon>Metazoa</taxon>
        <taxon>Ecdysozoa</taxon>
        <taxon>Nematoda</taxon>
        <taxon>Chromadorea</taxon>
        <taxon>Rhabditida</taxon>
        <taxon>Spirurina</taxon>
        <taxon>Ascaridomorpha</taxon>
        <taxon>Ascaridoidea</taxon>
        <taxon>Toxocaridae</taxon>
        <taxon>Toxocara</taxon>
    </lineage>
</organism>
<dbReference type="WBParaSite" id="TCNE_0002019801-mRNA-1">
    <property type="protein sequence ID" value="TCNE_0002019801-mRNA-1"/>
    <property type="gene ID" value="TCNE_0002019801"/>
</dbReference>
<dbReference type="GO" id="GO:0016020">
    <property type="term" value="C:membrane"/>
    <property type="evidence" value="ECO:0007669"/>
    <property type="project" value="UniProtKB-SubCell"/>
</dbReference>
<evidence type="ECO:0000256" key="2">
    <source>
        <dbReference type="ARBA" id="ARBA00004555"/>
    </source>
</evidence>
<comment type="caution">
    <text evidence="9">Lacks conserved residue(s) required for the propagation of feature annotation.</text>
</comment>
<dbReference type="GO" id="GO:0005794">
    <property type="term" value="C:Golgi apparatus"/>
    <property type="evidence" value="ECO:0007669"/>
    <property type="project" value="UniProtKB-SubCell"/>
</dbReference>
<evidence type="ECO:0000313" key="10">
    <source>
        <dbReference type="EMBL" id="VDM51515.1"/>
    </source>
</evidence>
<keyword evidence="5" id="KW-0732">Signal</keyword>
<evidence type="ECO:0000256" key="3">
    <source>
        <dbReference type="ARBA" id="ARBA00005227"/>
    </source>
</evidence>
<name>A0A183VHH4_TOXCA</name>
<dbReference type="InterPro" id="IPR004240">
    <property type="entry name" value="EMP70"/>
</dbReference>
<sequence>MLKNVLRETIRQEEDKKAFFSPQTIRIQWMAVLNSALLVVLLVRRDLNRYNDAKDDELLLENGWKTISMDVFRTPKHAGLFAAILGKICIFFGQCIYSILFTRIGQVNCPISCI</sequence>
<evidence type="ECO:0000256" key="5">
    <source>
        <dbReference type="ARBA" id="ARBA00022729"/>
    </source>
</evidence>
<dbReference type="GO" id="GO:0072657">
    <property type="term" value="P:protein localization to membrane"/>
    <property type="evidence" value="ECO:0007669"/>
    <property type="project" value="TreeGrafter"/>
</dbReference>
<evidence type="ECO:0000256" key="6">
    <source>
        <dbReference type="ARBA" id="ARBA00022989"/>
    </source>
</evidence>
<accession>A0A183VHH4</accession>
<evidence type="ECO:0000256" key="8">
    <source>
        <dbReference type="ARBA" id="ARBA00023136"/>
    </source>
</evidence>
<evidence type="ECO:0000313" key="11">
    <source>
        <dbReference type="Proteomes" id="UP000050794"/>
    </source>
</evidence>
<evidence type="ECO:0000256" key="1">
    <source>
        <dbReference type="ARBA" id="ARBA00004141"/>
    </source>
</evidence>
<keyword evidence="11" id="KW-1185">Reference proteome</keyword>
<dbReference type="PANTHER" id="PTHR10766">
    <property type="entry name" value="TRANSMEMBRANE 9 SUPERFAMILY PROTEIN"/>
    <property type="match status" value="1"/>
</dbReference>
<gene>
    <name evidence="10" type="ORF">TCNE_LOCUS20194</name>
</gene>
<keyword evidence="8 9" id="KW-0472">Membrane</keyword>